<protein>
    <recommendedName>
        <fullName evidence="9">Flagellar assembly protein FliH/Type III secretion system HrpE domain-containing protein</fullName>
    </recommendedName>
</protein>
<sequence length="319" mass="35731">MQARSLSPEAEVTTSLYSVYHGSTVSKDKIIINSNDRALEKIRAWQKQSEDEKRRQRKAAAEKYLGGLPKSENGDPLLEQNEDGSVKIPLGDDGEPLFSVDENGVPFFEEEEENEEEVTDPTPVISEDERKKIIDAANSEAASIIEKAKEEADALFLNTRDKAVNQGYNDGLAKAHEELEDKLNSLNVQSETLEKNYRQKESSLEKEVLDTVLNVVQKAFGIEFGDDSELLLRLVDNCLNHVDSAKELLIRVNENNYTLLTSKRGEIEDKVGEGVNIEFAKDPLLTDGQCMIETDGGVYDVSIDTELKNLIKRIRLLTL</sequence>
<dbReference type="PANTHER" id="PTHR34982:SF1">
    <property type="entry name" value="FLAGELLAR ASSEMBLY PROTEIN FLIH"/>
    <property type="match status" value="1"/>
</dbReference>
<evidence type="ECO:0000256" key="8">
    <source>
        <dbReference type="SAM" id="MobiDB-lite"/>
    </source>
</evidence>
<evidence type="ECO:0000256" key="4">
    <source>
        <dbReference type="ARBA" id="ARBA00022795"/>
    </source>
</evidence>
<feature type="coiled-coil region" evidence="7">
    <location>
        <begin position="169"/>
        <end position="203"/>
    </location>
</feature>
<reference evidence="10" key="1">
    <citation type="journal article" date="2020" name="Appl. Environ. Microbiol.">
        <title>Medium-Chain Fatty Acid Synthesis by 'Candidatus Weimeria bifida' gen. nov., sp. nov., and 'Candidatus Pseudoramibacter fermentans' sp. nov.</title>
        <authorList>
            <person name="Scarborough M.J."/>
            <person name="Myers K.S."/>
            <person name="Donohue T.J."/>
            <person name="Noguera D.R."/>
        </authorList>
    </citation>
    <scope>NUCLEOTIDE SEQUENCE</scope>
    <source>
        <strain evidence="10">LCO1.1</strain>
    </source>
</reference>
<keyword evidence="6" id="KW-1006">Bacterial flagellum protein export</keyword>
<keyword evidence="3" id="KW-0813">Transport</keyword>
<evidence type="ECO:0000313" key="10">
    <source>
        <dbReference type="EMBL" id="MQN01427.1"/>
    </source>
</evidence>
<keyword evidence="4" id="KW-1005">Bacterial flagellum biogenesis</keyword>
<dbReference type="PANTHER" id="PTHR34982">
    <property type="entry name" value="YOP PROTEINS TRANSLOCATION PROTEIN L"/>
    <property type="match status" value="1"/>
</dbReference>
<dbReference type="Pfam" id="PF02108">
    <property type="entry name" value="FliH"/>
    <property type="match status" value="1"/>
</dbReference>
<evidence type="ECO:0000256" key="5">
    <source>
        <dbReference type="ARBA" id="ARBA00022927"/>
    </source>
</evidence>
<evidence type="ECO:0000256" key="1">
    <source>
        <dbReference type="ARBA" id="ARBA00003041"/>
    </source>
</evidence>
<dbReference type="InterPro" id="IPR051472">
    <property type="entry name" value="T3SS_Stator/FliH"/>
</dbReference>
<comment type="caution">
    <text evidence="10">The sequence shown here is derived from an EMBL/GenBank/DDBJ whole genome shotgun (WGS) entry which is preliminary data.</text>
</comment>
<dbReference type="GO" id="GO:0044781">
    <property type="term" value="P:bacterial-type flagellum organization"/>
    <property type="evidence" value="ECO:0007669"/>
    <property type="project" value="UniProtKB-KW"/>
</dbReference>
<comment type="function">
    <text evidence="1">Needed for flagellar regrowth and assembly.</text>
</comment>
<keyword evidence="7" id="KW-0175">Coiled coil</keyword>
<evidence type="ECO:0000256" key="2">
    <source>
        <dbReference type="ARBA" id="ARBA00006602"/>
    </source>
</evidence>
<evidence type="ECO:0000256" key="7">
    <source>
        <dbReference type="SAM" id="Coils"/>
    </source>
</evidence>
<dbReference type="EMBL" id="VOGC01000006">
    <property type="protein sequence ID" value="MQN01427.1"/>
    <property type="molecule type" value="Genomic_DNA"/>
</dbReference>
<name>A0A6N7IYK2_9FIRM</name>
<evidence type="ECO:0000259" key="9">
    <source>
        <dbReference type="Pfam" id="PF02108"/>
    </source>
</evidence>
<evidence type="ECO:0000256" key="3">
    <source>
        <dbReference type="ARBA" id="ARBA00022448"/>
    </source>
</evidence>
<dbReference type="Proteomes" id="UP000460257">
    <property type="component" value="Unassembled WGS sequence"/>
</dbReference>
<feature type="compositionally biased region" description="Basic and acidic residues" evidence="8">
    <location>
        <begin position="45"/>
        <end position="54"/>
    </location>
</feature>
<dbReference type="GO" id="GO:0015031">
    <property type="term" value="P:protein transport"/>
    <property type="evidence" value="ECO:0007669"/>
    <property type="project" value="UniProtKB-KW"/>
</dbReference>
<keyword evidence="11" id="KW-1185">Reference proteome</keyword>
<accession>A0A6N7IYK2</accession>
<gene>
    <name evidence="10" type="ORF">FRC54_05790</name>
</gene>
<feature type="region of interest" description="Disordered" evidence="8">
    <location>
        <begin position="45"/>
        <end position="83"/>
    </location>
</feature>
<keyword evidence="5" id="KW-0653">Protein transport</keyword>
<comment type="similarity">
    <text evidence="2">Belongs to the FliH family.</text>
</comment>
<feature type="domain" description="Flagellar assembly protein FliH/Type III secretion system HrpE" evidence="9">
    <location>
        <begin position="182"/>
        <end position="309"/>
    </location>
</feature>
<evidence type="ECO:0000313" key="11">
    <source>
        <dbReference type="Proteomes" id="UP000460257"/>
    </source>
</evidence>
<organism evidence="10 11">
    <name type="scientific">Candidatus Weimeria bifida</name>
    <dbReference type="NCBI Taxonomy" id="2599074"/>
    <lineage>
        <taxon>Bacteria</taxon>
        <taxon>Bacillati</taxon>
        <taxon>Bacillota</taxon>
        <taxon>Clostridia</taxon>
        <taxon>Lachnospirales</taxon>
        <taxon>Lachnospiraceae</taxon>
        <taxon>Candidatus Weimeria</taxon>
    </lineage>
</organism>
<dbReference type="AlphaFoldDB" id="A0A6N7IYK2"/>
<proteinExistence type="inferred from homology"/>
<dbReference type="GO" id="GO:0005829">
    <property type="term" value="C:cytosol"/>
    <property type="evidence" value="ECO:0007669"/>
    <property type="project" value="TreeGrafter"/>
</dbReference>
<evidence type="ECO:0000256" key="6">
    <source>
        <dbReference type="ARBA" id="ARBA00023225"/>
    </source>
</evidence>
<dbReference type="InterPro" id="IPR018035">
    <property type="entry name" value="Flagellar_FliH/T3SS_HrpE"/>
</dbReference>